<keyword evidence="2" id="KW-0812">Transmembrane</keyword>
<proteinExistence type="inferred from homology"/>
<feature type="transmembrane region" description="Helical" evidence="2">
    <location>
        <begin position="133"/>
        <end position="152"/>
    </location>
</feature>
<dbReference type="EMBL" id="QUBQ01000005">
    <property type="protein sequence ID" value="REK71625.1"/>
    <property type="molecule type" value="Genomic_DNA"/>
</dbReference>
<feature type="transmembrane region" description="Helical" evidence="2">
    <location>
        <begin position="172"/>
        <end position="190"/>
    </location>
</feature>
<evidence type="ECO:0000256" key="2">
    <source>
        <dbReference type="SAM" id="Phobius"/>
    </source>
</evidence>
<keyword evidence="5" id="KW-1185">Reference proteome</keyword>
<dbReference type="Pfam" id="PF09335">
    <property type="entry name" value="VTT_dom"/>
    <property type="match status" value="1"/>
</dbReference>
<comment type="similarity">
    <text evidence="1">Belongs to the DedA family.</text>
</comment>
<dbReference type="PANTHER" id="PTHR42709:SF9">
    <property type="entry name" value="ALKALINE PHOSPHATASE LIKE PROTEIN"/>
    <property type="match status" value="1"/>
</dbReference>
<sequence length="203" mass="22678">MNDSQLAQWIDQLGYTAMFFSLWLGIIGPPFPAEVIVMTGGAVSNANSMHPIITFLSAYLGVISGLTFGYVLGSRIGAPILNKLRARKSLSKYIAISDRLVEKHGLSVLLFFYFLPVVRHVVPYLMGINRISFWRYAAISFSTGFMWTLLFFSLGRFITKDSMSLCTLIFEYECYILLTVIAAISGGLVIRSKMKSKVVMQDS</sequence>
<evidence type="ECO:0000259" key="3">
    <source>
        <dbReference type="Pfam" id="PF09335"/>
    </source>
</evidence>
<reference evidence="4 5" key="1">
    <citation type="submission" date="2018-08" db="EMBL/GenBank/DDBJ databases">
        <title>Paenibacillus sp. M4BSY-1, whole genome shotgun sequence.</title>
        <authorList>
            <person name="Tuo L."/>
        </authorList>
    </citation>
    <scope>NUCLEOTIDE SEQUENCE [LARGE SCALE GENOMIC DNA]</scope>
    <source>
        <strain evidence="4 5">M4BSY-1</strain>
    </source>
</reference>
<feature type="transmembrane region" description="Helical" evidence="2">
    <location>
        <begin position="52"/>
        <end position="73"/>
    </location>
</feature>
<keyword evidence="2" id="KW-1133">Transmembrane helix</keyword>
<dbReference type="AlphaFoldDB" id="A0A371P6U8"/>
<dbReference type="PANTHER" id="PTHR42709">
    <property type="entry name" value="ALKALINE PHOSPHATASE LIKE PROTEIN"/>
    <property type="match status" value="1"/>
</dbReference>
<dbReference type="InterPro" id="IPR032816">
    <property type="entry name" value="VTT_dom"/>
</dbReference>
<feature type="transmembrane region" description="Helical" evidence="2">
    <location>
        <begin position="12"/>
        <end position="32"/>
    </location>
</feature>
<evidence type="ECO:0000313" key="5">
    <source>
        <dbReference type="Proteomes" id="UP000261905"/>
    </source>
</evidence>
<evidence type="ECO:0000313" key="4">
    <source>
        <dbReference type="EMBL" id="REK71625.1"/>
    </source>
</evidence>
<evidence type="ECO:0000256" key="1">
    <source>
        <dbReference type="ARBA" id="ARBA00010792"/>
    </source>
</evidence>
<feature type="domain" description="VTT" evidence="3">
    <location>
        <begin position="31"/>
        <end position="156"/>
    </location>
</feature>
<protein>
    <submittedName>
        <fullName evidence="4">DedA family protein</fullName>
    </submittedName>
</protein>
<name>A0A371P6U8_9BACL</name>
<dbReference type="Proteomes" id="UP000261905">
    <property type="component" value="Unassembled WGS sequence"/>
</dbReference>
<gene>
    <name evidence="4" type="ORF">DX130_21810</name>
</gene>
<dbReference type="RefSeq" id="WP_116048955.1">
    <property type="nucleotide sequence ID" value="NZ_QUBQ01000005.1"/>
</dbReference>
<comment type="caution">
    <text evidence="4">The sequence shown here is derived from an EMBL/GenBank/DDBJ whole genome shotgun (WGS) entry which is preliminary data.</text>
</comment>
<keyword evidence="2" id="KW-0472">Membrane</keyword>
<feature type="transmembrane region" description="Helical" evidence="2">
    <location>
        <begin position="106"/>
        <end position="127"/>
    </location>
</feature>
<accession>A0A371P6U8</accession>
<dbReference type="OrthoDB" id="9782291at2"/>
<organism evidence="4 5">
    <name type="scientific">Paenibacillus paeoniae</name>
    <dbReference type="NCBI Taxonomy" id="2292705"/>
    <lineage>
        <taxon>Bacteria</taxon>
        <taxon>Bacillati</taxon>
        <taxon>Bacillota</taxon>
        <taxon>Bacilli</taxon>
        <taxon>Bacillales</taxon>
        <taxon>Paenibacillaceae</taxon>
        <taxon>Paenibacillus</taxon>
    </lineage>
</organism>
<dbReference type="InterPro" id="IPR051311">
    <property type="entry name" value="DedA_domain"/>
</dbReference>
<dbReference type="GO" id="GO:0005886">
    <property type="term" value="C:plasma membrane"/>
    <property type="evidence" value="ECO:0007669"/>
    <property type="project" value="TreeGrafter"/>
</dbReference>